<dbReference type="PANTHER" id="PTHR37089">
    <property type="entry name" value="PROTEIN U-RELATED"/>
    <property type="match status" value="1"/>
</dbReference>
<feature type="domain" description="Spore coat protein U/FanG" evidence="1">
    <location>
        <begin position="13"/>
        <end position="148"/>
    </location>
</feature>
<evidence type="ECO:0000259" key="1">
    <source>
        <dbReference type="Pfam" id="PF05229"/>
    </source>
</evidence>
<reference evidence="2 3" key="1">
    <citation type="submission" date="2015-11" db="EMBL/GenBank/DDBJ databases">
        <title>Expanding the genomic diversity of Burkholderia species for the development of highly accurate diagnostics.</title>
        <authorList>
            <person name="Sahl J."/>
            <person name="Keim P."/>
            <person name="Wagner D."/>
        </authorList>
    </citation>
    <scope>NUCLEOTIDE SEQUENCE [LARGE SCALE GENOMIC DNA]</scope>
    <source>
        <strain evidence="2 3">RF32-BP4</strain>
    </source>
</reference>
<protein>
    <submittedName>
        <fullName evidence="2">Spore coat protein</fullName>
    </submittedName>
</protein>
<comment type="caution">
    <text evidence="2">The sequence shown here is derived from an EMBL/GenBank/DDBJ whole genome shotgun (WGS) entry which is preliminary data.</text>
</comment>
<dbReference type="Pfam" id="PF05229">
    <property type="entry name" value="SCPU"/>
    <property type="match status" value="1"/>
</dbReference>
<dbReference type="SMART" id="SM00972">
    <property type="entry name" value="SCPU"/>
    <property type="match status" value="1"/>
</dbReference>
<dbReference type="PANTHER" id="PTHR37089:SF3">
    <property type="entry name" value="EXPORTED PROTEIN"/>
    <property type="match status" value="1"/>
</dbReference>
<organism evidence="2 3">
    <name type="scientific">Burkholderia ubonensis</name>
    <dbReference type="NCBI Taxonomy" id="101571"/>
    <lineage>
        <taxon>Bacteria</taxon>
        <taxon>Pseudomonadati</taxon>
        <taxon>Pseudomonadota</taxon>
        <taxon>Betaproteobacteria</taxon>
        <taxon>Burkholderiales</taxon>
        <taxon>Burkholderiaceae</taxon>
        <taxon>Burkholderia</taxon>
        <taxon>Burkholderia cepacia complex</taxon>
    </lineage>
</organism>
<sequence length="151" mass="15030">MTRELGLAALMLFASPAGHAACTVSASGLAFGVYNPSSAAPTDSIGTVTLSCTSASGTGGYTIELDAGGGGSYAGRRMSSGGSILPYQLYSDAAHSQIWGNGTGGSSVVTGTDNIPQTGGTSTYQVYGRIVARQAVSPGAYTDVVVVTVTY</sequence>
<dbReference type="RefSeq" id="WP_059636632.1">
    <property type="nucleotide sequence ID" value="NZ_CP013369.1"/>
</dbReference>
<keyword evidence="2" id="KW-0167">Capsid protein</keyword>
<evidence type="ECO:0000313" key="2">
    <source>
        <dbReference type="EMBL" id="KUZ83889.1"/>
    </source>
</evidence>
<dbReference type="AlphaFoldDB" id="A0A102JQA8"/>
<proteinExistence type="predicted"/>
<gene>
    <name evidence="2" type="ORF">WI38_26800</name>
</gene>
<accession>A0A102JQA8</accession>
<dbReference type="Proteomes" id="UP000065521">
    <property type="component" value="Unassembled WGS sequence"/>
</dbReference>
<dbReference type="InterPro" id="IPR053167">
    <property type="entry name" value="Spore_coat_component"/>
</dbReference>
<evidence type="ECO:0000313" key="3">
    <source>
        <dbReference type="Proteomes" id="UP000065521"/>
    </source>
</evidence>
<dbReference type="EMBL" id="LOTN01000059">
    <property type="protein sequence ID" value="KUZ83889.1"/>
    <property type="molecule type" value="Genomic_DNA"/>
</dbReference>
<dbReference type="InterPro" id="IPR007893">
    <property type="entry name" value="Spore_coat_U/FanG"/>
</dbReference>
<name>A0A102JQA8_9BURK</name>
<keyword evidence="2" id="KW-0946">Virion</keyword>